<dbReference type="GO" id="GO:0016651">
    <property type="term" value="F:oxidoreductase activity, acting on NAD(P)H"/>
    <property type="evidence" value="ECO:0007669"/>
    <property type="project" value="InterPro"/>
</dbReference>
<dbReference type="AlphaFoldDB" id="A0A644VF11"/>
<feature type="domain" description="NADH-quinone oxidoreductase subunit D" evidence="2">
    <location>
        <begin position="124"/>
        <end position="283"/>
    </location>
</feature>
<dbReference type="Pfam" id="PF00374">
    <property type="entry name" value="NiFeSe_Hases"/>
    <property type="match status" value="1"/>
</dbReference>
<dbReference type="GO" id="GO:0051287">
    <property type="term" value="F:NAD binding"/>
    <property type="evidence" value="ECO:0007669"/>
    <property type="project" value="InterPro"/>
</dbReference>
<evidence type="ECO:0000313" key="3">
    <source>
        <dbReference type="EMBL" id="MPL89817.1"/>
    </source>
</evidence>
<organism evidence="3">
    <name type="scientific">bioreactor metagenome</name>
    <dbReference type="NCBI Taxonomy" id="1076179"/>
    <lineage>
        <taxon>unclassified sequences</taxon>
        <taxon>metagenomes</taxon>
        <taxon>ecological metagenomes</taxon>
    </lineage>
</organism>
<keyword evidence="3" id="KW-0456">Lyase</keyword>
<dbReference type="Pfam" id="PF00346">
    <property type="entry name" value="Complex1_49kDa"/>
    <property type="match status" value="1"/>
</dbReference>
<proteinExistence type="predicted"/>
<accession>A0A644VF11</accession>
<dbReference type="PANTHER" id="PTHR43485">
    <property type="entry name" value="HYDROGENASE-4 COMPONENT G"/>
    <property type="match status" value="1"/>
</dbReference>
<protein>
    <submittedName>
        <fullName evidence="3">Formate hydrogenlyase subunit 5</fullName>
    </submittedName>
</protein>
<evidence type="ECO:0000259" key="2">
    <source>
        <dbReference type="Pfam" id="PF00346"/>
    </source>
</evidence>
<dbReference type="InterPro" id="IPR052197">
    <property type="entry name" value="ComplexI_49kDa-like"/>
</dbReference>
<comment type="caution">
    <text evidence="3">The sequence shown here is derived from an EMBL/GenBank/DDBJ whole genome shotgun (WGS) entry which is preliminary data.</text>
</comment>
<dbReference type="InterPro" id="IPR001135">
    <property type="entry name" value="NADH_Q_OxRdtase_suD"/>
</dbReference>
<dbReference type="EMBL" id="VSSQ01000288">
    <property type="protein sequence ID" value="MPL89817.1"/>
    <property type="molecule type" value="Genomic_DNA"/>
</dbReference>
<evidence type="ECO:0000256" key="1">
    <source>
        <dbReference type="ARBA" id="ARBA00023002"/>
    </source>
</evidence>
<dbReference type="GO" id="GO:0016151">
    <property type="term" value="F:nickel cation binding"/>
    <property type="evidence" value="ECO:0007669"/>
    <property type="project" value="InterPro"/>
</dbReference>
<dbReference type="SUPFAM" id="SSF56762">
    <property type="entry name" value="HydB/Nqo4-like"/>
    <property type="match status" value="1"/>
</dbReference>
<dbReference type="PANTHER" id="PTHR43485:SF1">
    <property type="entry name" value="FORMATE HYDROGENLYASE SUBUNIT 5-RELATED"/>
    <property type="match status" value="1"/>
</dbReference>
<sequence>MKKVVDVSLPVGPIHPCFKEPCRIKCETQGERVVTTEVELGYVKKGIEKIMIGRPWQETIFLAERVCGICSVVHNTVIVEALEKISGINVPRRAELLRLILNELDRIQSHLLANYSYCYTIEHETLGMYLLNLRETAMDAIELMTGTRIMTAYVVPGGVREDLSAENAAAIIAGTHHMEKELKRFVNMFETGPMIGLRSKGIGVLSMEDALASGVVGPTARATGLPRDARKIDPLYLEMGWHMITRTGSDNFSRIMLRFDELFQSLNLIRNAVDALEPGKIRNGGEMKAGRIKHTIEAPRGDLTYDIEIDAAGQVVFVSIQTPSIPNIEVATHAMMKDLASAADVTSTFISADPCIACAER</sequence>
<dbReference type="InterPro" id="IPR029014">
    <property type="entry name" value="NiFe-Hase_large"/>
</dbReference>
<dbReference type="InterPro" id="IPR001501">
    <property type="entry name" value="Ni-dep_hyd_lsu"/>
</dbReference>
<gene>
    <name evidence="3" type="primary">hycE_11</name>
    <name evidence="3" type="ORF">SDC9_35859</name>
</gene>
<dbReference type="Gene3D" id="1.10.645.10">
    <property type="entry name" value="Cytochrome-c3 Hydrogenase, chain B"/>
    <property type="match status" value="1"/>
</dbReference>
<keyword evidence="1" id="KW-0560">Oxidoreductase</keyword>
<dbReference type="GO" id="GO:0016829">
    <property type="term" value="F:lyase activity"/>
    <property type="evidence" value="ECO:0007669"/>
    <property type="project" value="UniProtKB-KW"/>
</dbReference>
<name>A0A644VF11_9ZZZZ</name>
<dbReference type="GO" id="GO:0048038">
    <property type="term" value="F:quinone binding"/>
    <property type="evidence" value="ECO:0007669"/>
    <property type="project" value="InterPro"/>
</dbReference>
<reference evidence="3" key="1">
    <citation type="submission" date="2019-08" db="EMBL/GenBank/DDBJ databases">
        <authorList>
            <person name="Kucharzyk K."/>
            <person name="Murdoch R.W."/>
            <person name="Higgins S."/>
            <person name="Loffler F."/>
        </authorList>
    </citation>
    <scope>NUCLEOTIDE SEQUENCE</scope>
</reference>